<reference evidence="1" key="1">
    <citation type="submission" date="2024-06" db="EMBL/GenBank/DDBJ databases">
        <title>The genome sequences of Kitasatospora sp. strain HUAS MG31.</title>
        <authorList>
            <person name="Mo P."/>
        </authorList>
    </citation>
    <scope>NUCLEOTIDE SEQUENCE</scope>
    <source>
        <strain evidence="1">HUAS MG31</strain>
    </source>
</reference>
<dbReference type="EMBL" id="CP159872">
    <property type="protein sequence ID" value="XCM83528.1"/>
    <property type="molecule type" value="Genomic_DNA"/>
</dbReference>
<proteinExistence type="predicted"/>
<accession>A0AAU8K4H6</accession>
<dbReference type="RefSeq" id="WP_354644464.1">
    <property type="nucleotide sequence ID" value="NZ_CP159872.1"/>
</dbReference>
<evidence type="ECO:0000313" key="1">
    <source>
        <dbReference type="EMBL" id="XCM83528.1"/>
    </source>
</evidence>
<evidence type="ECO:0008006" key="2">
    <source>
        <dbReference type="Google" id="ProtNLM"/>
    </source>
</evidence>
<name>A0AAU8K4H6_9ACTN</name>
<dbReference type="AlphaFoldDB" id="A0AAU8K4H6"/>
<dbReference type="KEGG" id="kcm:ABWK59_33715"/>
<gene>
    <name evidence="1" type="ORF">ABWK59_33715</name>
</gene>
<protein>
    <recommendedName>
        <fullName evidence="2">Bacteriocin biosynthesis cyclodehydratase domain-containing protein</fullName>
    </recommendedName>
</protein>
<sequence>MTLAPADPGVVLATSVRLLAVEPGVVRLRWGIWNFSEVNVDLRAESPAVRAAMTALFETLAAGKPADGTFADATGLIPVERANLQLAVNELRQAGFLAHDRASERGGAMARALLGNLDLYGADASAEATVAFTADSPSAAAYVAGQAQSLGLPLELLPADFLDGLRGADLTSGMGGIAAADALKRLSAAVAHCDSLVVHLGQGSVLALRNLNRLACHLEKPVVVGLVDGPFATVVGADSPRTGCLECFEQRSLARLEDHIGYHAFVGATASAGAGGANGVESLICAHLVNEAVLLRSLGTSRFLGRALSIYLPTYEIQAQDVLRIGTCPACGHVARDIVREINFSSRTVVDRHVRDALGGGR</sequence>
<dbReference type="Gene3D" id="3.40.50.720">
    <property type="entry name" value="NAD(P)-binding Rossmann-like Domain"/>
    <property type="match status" value="1"/>
</dbReference>
<organism evidence="1">
    <name type="scientific">Kitasatospora camelliae</name>
    <dbReference type="NCBI Taxonomy" id="3156397"/>
    <lineage>
        <taxon>Bacteria</taxon>
        <taxon>Bacillati</taxon>
        <taxon>Actinomycetota</taxon>
        <taxon>Actinomycetes</taxon>
        <taxon>Kitasatosporales</taxon>
        <taxon>Streptomycetaceae</taxon>
        <taxon>Kitasatospora</taxon>
    </lineage>
</organism>